<name>A0ABT2YQS2_9GAMM</name>
<evidence type="ECO:0000313" key="4">
    <source>
        <dbReference type="EMBL" id="MCV2402227.1"/>
    </source>
</evidence>
<evidence type="ECO:0000313" key="5">
    <source>
        <dbReference type="Proteomes" id="UP001209713"/>
    </source>
</evidence>
<organism evidence="4 5">
    <name type="scientific">Marinomonas sargassi</name>
    <dbReference type="NCBI Taxonomy" id="2984494"/>
    <lineage>
        <taxon>Bacteria</taxon>
        <taxon>Pseudomonadati</taxon>
        <taxon>Pseudomonadota</taxon>
        <taxon>Gammaproteobacteria</taxon>
        <taxon>Oceanospirillales</taxon>
        <taxon>Oceanospirillaceae</taxon>
        <taxon>Marinomonas</taxon>
    </lineage>
</organism>
<dbReference type="PROSITE" id="PS50977">
    <property type="entry name" value="HTH_TETR_2"/>
    <property type="match status" value="1"/>
</dbReference>
<keyword evidence="1 2" id="KW-0238">DNA-binding</keyword>
<gene>
    <name evidence="4" type="ORF">OFY17_04925</name>
</gene>
<keyword evidence="5" id="KW-1185">Reference proteome</keyword>
<feature type="domain" description="HTH tetR-type" evidence="3">
    <location>
        <begin position="6"/>
        <end position="66"/>
    </location>
</feature>
<dbReference type="PANTHER" id="PTHR30055">
    <property type="entry name" value="HTH-TYPE TRANSCRIPTIONAL REGULATOR RUTR"/>
    <property type="match status" value="1"/>
</dbReference>
<evidence type="ECO:0000256" key="1">
    <source>
        <dbReference type="ARBA" id="ARBA00023125"/>
    </source>
</evidence>
<evidence type="ECO:0000256" key="2">
    <source>
        <dbReference type="PROSITE-ProRule" id="PRU00335"/>
    </source>
</evidence>
<proteinExistence type="predicted"/>
<protein>
    <submittedName>
        <fullName evidence="4">TetR/AcrR family transcriptional regulator</fullName>
    </submittedName>
</protein>
<comment type="caution">
    <text evidence="4">The sequence shown here is derived from an EMBL/GenBank/DDBJ whole genome shotgun (WGS) entry which is preliminary data.</text>
</comment>
<evidence type="ECO:0000259" key="3">
    <source>
        <dbReference type="PROSITE" id="PS50977"/>
    </source>
</evidence>
<dbReference type="PRINTS" id="PR00455">
    <property type="entry name" value="HTHTETR"/>
</dbReference>
<sequence>MARGRPSKKAHIVEVACGLFSKQGYQSTSIDQVVAAAEVSKPTVYSNFPTKLVLWESALTLLTQRAETEMEAELIKLQQDEDQGFFSGWVSLWELWVSKQERLAVYRVFMGEQHKMEASSYLLLSKFESVMTSVLQNWLKEWDVAQERLFVLKAVTKECLLTPALLGKETQLQSEMKLDDLPLLLSEFIKLKK</sequence>
<dbReference type="InterPro" id="IPR009057">
    <property type="entry name" value="Homeodomain-like_sf"/>
</dbReference>
<reference evidence="4 5" key="1">
    <citation type="submission" date="2022-10" db="EMBL/GenBank/DDBJ databases">
        <title>Marinomonas transparenta sp. nov. and Marinomonas sargassi sp. nov., isolated from marine alga (Sargassum natans (L.) Gaillon).</title>
        <authorList>
            <person name="Wang Y."/>
        </authorList>
    </citation>
    <scope>NUCLEOTIDE SEQUENCE [LARGE SCALE GENOMIC DNA]</scope>
    <source>
        <strain evidence="4 5">C2222</strain>
    </source>
</reference>
<dbReference type="InterPro" id="IPR050109">
    <property type="entry name" value="HTH-type_TetR-like_transc_reg"/>
</dbReference>
<dbReference type="Pfam" id="PF00440">
    <property type="entry name" value="TetR_N"/>
    <property type="match status" value="1"/>
</dbReference>
<accession>A0ABT2YQS2</accession>
<dbReference type="PANTHER" id="PTHR30055:SF184">
    <property type="entry name" value="HTH-TYPE TRANSCRIPTIONAL REGULATOR ETHR"/>
    <property type="match status" value="1"/>
</dbReference>
<dbReference type="Proteomes" id="UP001209713">
    <property type="component" value="Unassembled WGS sequence"/>
</dbReference>
<feature type="DNA-binding region" description="H-T-H motif" evidence="2">
    <location>
        <begin position="29"/>
        <end position="48"/>
    </location>
</feature>
<dbReference type="EMBL" id="JAOVZB010000002">
    <property type="protein sequence ID" value="MCV2402227.1"/>
    <property type="molecule type" value="Genomic_DNA"/>
</dbReference>
<dbReference type="RefSeq" id="WP_263529608.1">
    <property type="nucleotide sequence ID" value="NZ_JAOVZB010000002.1"/>
</dbReference>
<dbReference type="SUPFAM" id="SSF46689">
    <property type="entry name" value="Homeodomain-like"/>
    <property type="match status" value="1"/>
</dbReference>
<dbReference type="InterPro" id="IPR001647">
    <property type="entry name" value="HTH_TetR"/>
</dbReference>
<dbReference type="Gene3D" id="1.10.357.10">
    <property type="entry name" value="Tetracycline Repressor, domain 2"/>
    <property type="match status" value="1"/>
</dbReference>